<evidence type="ECO:0000313" key="1">
    <source>
        <dbReference type="EMBL" id="MCA0131987.1"/>
    </source>
</evidence>
<evidence type="ECO:0008006" key="3">
    <source>
        <dbReference type="Google" id="ProtNLM"/>
    </source>
</evidence>
<dbReference type="Proteomes" id="UP001198901">
    <property type="component" value="Unassembled WGS sequence"/>
</dbReference>
<dbReference type="EMBL" id="JAIUJR010000002">
    <property type="protein sequence ID" value="MCA0131987.1"/>
    <property type="molecule type" value="Genomic_DNA"/>
</dbReference>
<dbReference type="RefSeq" id="WP_224526827.1">
    <property type="nucleotide sequence ID" value="NZ_JAIUJR010000002.1"/>
</dbReference>
<accession>A0ABS7XPP9</accession>
<sequence>MKVRQLLLKLKSSLKGFYLIAIYGRKVSSEAKCFLIELPQNKFNRYLYPLIYMIVEQGYIPILNLSFSEIAHLTHDPYQKLIIHNQLLYLKHRRNNIIKHITLDPNYFCAIKNTSLRTSILPISMHPLIYGEHDKETGISQGENKSILFAGTTEGQGHSKNQIFEGVIPRFKIIEFIKTLKNIREVKNKKEYDVFEPAQSESEFVIFERHNFNLTQDQLFKEYRRHSFFLALPGRGMPLCHNLVEAMFCGSIPILQDVYSKMMPVTLGHGLNCFVYKNEEDLKAISSLIQNLSLSEIAKMKSKVLDYYESNLSSKAVVEKLLNRKKTKFYLQAEGYSIKLFQQLRKDEAKDNI</sequence>
<comment type="caution">
    <text evidence="1">The sequence shown here is derived from an EMBL/GenBank/DDBJ whole genome shotgun (WGS) entry which is preliminary data.</text>
</comment>
<evidence type="ECO:0000313" key="2">
    <source>
        <dbReference type="Proteomes" id="UP001198901"/>
    </source>
</evidence>
<reference evidence="2" key="1">
    <citation type="submission" date="2023-07" db="EMBL/GenBank/DDBJ databases">
        <authorList>
            <person name="Yue Y."/>
        </authorList>
    </citation>
    <scope>NUCLEOTIDE SEQUENCE [LARGE SCALE GENOMIC DNA]</scope>
    <source>
        <strain evidence="2">D23</strain>
    </source>
</reference>
<name>A0ABS7XPP9_9FLAO</name>
<keyword evidence="2" id="KW-1185">Reference proteome</keyword>
<organism evidence="1 2">
    <name type="scientific">Winogradskyella alexanderae</name>
    <dbReference type="NCBI Taxonomy" id="2877123"/>
    <lineage>
        <taxon>Bacteria</taxon>
        <taxon>Pseudomonadati</taxon>
        <taxon>Bacteroidota</taxon>
        <taxon>Flavobacteriia</taxon>
        <taxon>Flavobacteriales</taxon>
        <taxon>Flavobacteriaceae</taxon>
        <taxon>Winogradskyella</taxon>
    </lineage>
</organism>
<proteinExistence type="predicted"/>
<protein>
    <recommendedName>
        <fullName evidence="3">Exostosin GT47 domain-containing protein</fullName>
    </recommendedName>
</protein>
<gene>
    <name evidence="1" type="ORF">LBU54_05280</name>
</gene>